<organism evidence="1">
    <name type="scientific">marine sediment metagenome</name>
    <dbReference type="NCBI Taxonomy" id="412755"/>
    <lineage>
        <taxon>unclassified sequences</taxon>
        <taxon>metagenomes</taxon>
        <taxon>ecological metagenomes</taxon>
    </lineage>
</organism>
<feature type="non-terminal residue" evidence="1">
    <location>
        <position position="1"/>
    </location>
</feature>
<reference evidence="1" key="1">
    <citation type="journal article" date="2014" name="Front. Microbiol.">
        <title>High frequency of phylogenetically diverse reductive dehalogenase-homologous genes in deep subseafloor sedimentary metagenomes.</title>
        <authorList>
            <person name="Kawai M."/>
            <person name="Futagami T."/>
            <person name="Toyoda A."/>
            <person name="Takaki Y."/>
            <person name="Nishi S."/>
            <person name="Hori S."/>
            <person name="Arai W."/>
            <person name="Tsubouchi T."/>
            <person name="Morono Y."/>
            <person name="Uchiyama I."/>
            <person name="Ito T."/>
            <person name="Fujiyama A."/>
            <person name="Inagaki F."/>
            <person name="Takami H."/>
        </authorList>
    </citation>
    <scope>NUCLEOTIDE SEQUENCE</scope>
    <source>
        <strain evidence="1">Expedition CK06-06</strain>
    </source>
</reference>
<accession>X1A5J5</accession>
<evidence type="ECO:0000313" key="1">
    <source>
        <dbReference type="EMBL" id="GAG55451.1"/>
    </source>
</evidence>
<protein>
    <submittedName>
        <fullName evidence="1">Uncharacterized protein</fullName>
    </submittedName>
</protein>
<comment type="caution">
    <text evidence="1">The sequence shown here is derived from an EMBL/GenBank/DDBJ whole genome shotgun (WGS) entry which is preliminary data.</text>
</comment>
<dbReference type="EMBL" id="BART01007262">
    <property type="protein sequence ID" value="GAG55451.1"/>
    <property type="molecule type" value="Genomic_DNA"/>
</dbReference>
<gene>
    <name evidence="1" type="ORF">S01H4_16553</name>
</gene>
<name>X1A5J5_9ZZZZ</name>
<dbReference type="AlphaFoldDB" id="X1A5J5"/>
<proteinExistence type="predicted"/>
<sequence length="58" mass="6768">LAGIQKKEAKPPVCIDLALKDLTINSSKIVLQIWNLRSDPQFQFIFPTFMRGREKIYF</sequence>